<name>A0A7J6G692_CANSA</name>
<keyword evidence="7" id="KW-1185">Reference proteome</keyword>
<dbReference type="GO" id="GO:1902600">
    <property type="term" value="P:proton transmembrane transport"/>
    <property type="evidence" value="ECO:0007669"/>
    <property type="project" value="UniProtKB-KW"/>
</dbReference>
<evidence type="ECO:0000313" key="5">
    <source>
        <dbReference type="EMBL" id="KAF4357787.1"/>
    </source>
</evidence>
<feature type="non-terminal residue" evidence="6">
    <location>
        <position position="1"/>
    </location>
</feature>
<evidence type="ECO:0000256" key="1">
    <source>
        <dbReference type="ARBA" id="ARBA00008936"/>
    </source>
</evidence>
<organism evidence="6 7">
    <name type="scientific">Cannabis sativa</name>
    <name type="common">Hemp</name>
    <name type="synonym">Marijuana</name>
    <dbReference type="NCBI Taxonomy" id="3483"/>
    <lineage>
        <taxon>Eukaryota</taxon>
        <taxon>Viridiplantae</taxon>
        <taxon>Streptophyta</taxon>
        <taxon>Embryophyta</taxon>
        <taxon>Tracheophyta</taxon>
        <taxon>Spermatophyta</taxon>
        <taxon>Magnoliopsida</taxon>
        <taxon>eudicotyledons</taxon>
        <taxon>Gunneridae</taxon>
        <taxon>Pentapetalae</taxon>
        <taxon>rosids</taxon>
        <taxon>fabids</taxon>
        <taxon>Rosales</taxon>
        <taxon>Cannabaceae</taxon>
        <taxon>Cannabis</taxon>
    </lineage>
</organism>
<comment type="similarity">
    <text evidence="1">Belongs to the ATPase alpha/beta chains family.</text>
</comment>
<dbReference type="GO" id="GO:0046034">
    <property type="term" value="P:ATP metabolic process"/>
    <property type="evidence" value="ECO:0007669"/>
    <property type="project" value="InterPro"/>
</dbReference>
<reference evidence="6 7" key="1">
    <citation type="journal article" date="2020" name="bioRxiv">
        <title>Sequence and annotation of 42 cannabis genomes reveals extensive copy number variation in cannabinoid synthesis and pathogen resistance genes.</title>
        <authorList>
            <person name="Mckernan K.J."/>
            <person name="Helbert Y."/>
            <person name="Kane L.T."/>
            <person name="Ebling H."/>
            <person name="Zhang L."/>
            <person name="Liu B."/>
            <person name="Eaton Z."/>
            <person name="Mclaughlin S."/>
            <person name="Kingan S."/>
            <person name="Baybayan P."/>
            <person name="Concepcion G."/>
            <person name="Jordan M."/>
            <person name="Riva A."/>
            <person name="Barbazuk W."/>
            <person name="Harkins T."/>
        </authorList>
    </citation>
    <scope>NUCLEOTIDE SEQUENCE [LARGE SCALE GENOMIC DNA]</scope>
    <source>
        <strain evidence="7">cv. Jamaican Lion 4</strain>
        <strain evidence="6">Father</strain>
        <tissue evidence="6">Leaf</tissue>
    </source>
</reference>
<dbReference type="AlphaFoldDB" id="A0A7J6G692"/>
<dbReference type="EMBL" id="JAATIQ010000400">
    <property type="protein sequence ID" value="KAF4357787.1"/>
    <property type="molecule type" value="Genomic_DNA"/>
</dbReference>
<keyword evidence="3" id="KW-0406">Ion transport</keyword>
<protein>
    <recommendedName>
        <fullName evidence="4">ATPase F1/V1/A1 complex alpha/beta subunit N-terminal domain-containing protein</fullName>
    </recommendedName>
</protein>
<comment type="caution">
    <text evidence="6">The sequence shown here is derived from an EMBL/GenBank/DDBJ whole genome shotgun (WGS) entry which is preliminary data.</text>
</comment>
<dbReference type="SUPFAM" id="SSF50615">
    <property type="entry name" value="N-terminal domain of alpha and beta subunits of F1 ATP synthase"/>
    <property type="match status" value="1"/>
</dbReference>
<dbReference type="InterPro" id="IPR004100">
    <property type="entry name" value="ATPase_F1/V1/A1_a/bsu_N"/>
</dbReference>
<evidence type="ECO:0000313" key="6">
    <source>
        <dbReference type="EMBL" id="KAF4378464.1"/>
    </source>
</evidence>
<dbReference type="EMBL" id="JAATIQ010000136">
    <property type="protein sequence ID" value="KAF4378464.1"/>
    <property type="molecule type" value="Genomic_DNA"/>
</dbReference>
<evidence type="ECO:0000313" key="7">
    <source>
        <dbReference type="Proteomes" id="UP000583929"/>
    </source>
</evidence>
<dbReference type="InterPro" id="IPR036121">
    <property type="entry name" value="ATPase_F1/V1/A1_a/bsu_N_sf"/>
</dbReference>
<sequence>INPTTSSPGVSALKNKNLGHNWYWITTIIRNNRVRAVAMRATNGLMRGMDVIDTRTPLSVPVGGATLG</sequence>
<evidence type="ECO:0000256" key="3">
    <source>
        <dbReference type="ARBA" id="ARBA00022781"/>
    </source>
</evidence>
<evidence type="ECO:0000259" key="4">
    <source>
        <dbReference type="Pfam" id="PF02874"/>
    </source>
</evidence>
<proteinExistence type="inferred from homology"/>
<accession>A0A7J6G692</accession>
<evidence type="ECO:0000256" key="2">
    <source>
        <dbReference type="ARBA" id="ARBA00022448"/>
    </source>
</evidence>
<dbReference type="Gene3D" id="2.40.10.170">
    <property type="match status" value="1"/>
</dbReference>
<dbReference type="Proteomes" id="UP000583929">
    <property type="component" value="Unassembled WGS sequence"/>
</dbReference>
<keyword evidence="2" id="KW-0813">Transport</keyword>
<keyword evidence="3" id="KW-0375">Hydrogen ion transport</keyword>
<dbReference type="Pfam" id="PF02874">
    <property type="entry name" value="ATP-synt_ab_N"/>
    <property type="match status" value="1"/>
</dbReference>
<gene>
    <name evidence="5" type="ORF">G4B88_025022</name>
    <name evidence="6" type="ORF">G4B88_027524</name>
</gene>
<feature type="domain" description="ATPase F1/V1/A1 complex alpha/beta subunit N-terminal" evidence="4">
    <location>
        <begin position="29"/>
        <end position="54"/>
    </location>
</feature>